<keyword evidence="9" id="KW-1185">Reference proteome</keyword>
<dbReference type="GO" id="GO:0005345">
    <property type="term" value="F:purine nucleobase transmembrane transporter activity"/>
    <property type="evidence" value="ECO:0007669"/>
    <property type="project" value="UniProtKB-ARBA"/>
</dbReference>
<sequence>MGKSQDYSLDELWILSDRLMRKLGRAIPKEAREYEIGKAKYYLVLVVTAVLWQCFFLGATGVIFSASSLFSGIMMAVCLPITEILAVIFYYEDFKAEKGISLALSIWGFFSYFYGEFKKSKIEKPALNPEHNGFTTMQT</sequence>
<dbReference type="Proteomes" id="UP000541444">
    <property type="component" value="Unassembled WGS sequence"/>
</dbReference>
<name>A0A7J7N1V3_9MAGN</name>
<proteinExistence type="inferred from homology"/>
<keyword evidence="3" id="KW-0813">Transport</keyword>
<evidence type="ECO:0000313" key="9">
    <source>
        <dbReference type="Proteomes" id="UP000541444"/>
    </source>
</evidence>
<feature type="transmembrane region" description="Helical" evidence="7">
    <location>
        <begin position="41"/>
        <end position="64"/>
    </location>
</feature>
<comment type="caution">
    <text evidence="8">The sequence shown here is derived from an EMBL/GenBank/DDBJ whole genome shotgun (WGS) entry which is preliminary data.</text>
</comment>
<evidence type="ECO:0000256" key="2">
    <source>
        <dbReference type="ARBA" id="ARBA00006213"/>
    </source>
</evidence>
<dbReference type="GO" id="GO:0016020">
    <property type="term" value="C:membrane"/>
    <property type="evidence" value="ECO:0007669"/>
    <property type="project" value="UniProtKB-SubCell"/>
</dbReference>
<comment type="subcellular location">
    <subcellularLocation>
        <location evidence="1">Membrane</location>
    </subcellularLocation>
</comment>
<dbReference type="PANTHER" id="PTHR31376">
    <property type="entry name" value="OS09G0467300 PROTEIN-RELATED"/>
    <property type="match status" value="1"/>
</dbReference>
<evidence type="ECO:0000256" key="6">
    <source>
        <dbReference type="ARBA" id="ARBA00023136"/>
    </source>
</evidence>
<accession>A0A7J7N1V3</accession>
<dbReference type="PANTHER" id="PTHR31376:SF1">
    <property type="entry name" value="PURINE PERMEASE 2"/>
    <property type="match status" value="1"/>
</dbReference>
<evidence type="ECO:0000256" key="7">
    <source>
        <dbReference type="SAM" id="Phobius"/>
    </source>
</evidence>
<evidence type="ECO:0000256" key="1">
    <source>
        <dbReference type="ARBA" id="ARBA00004370"/>
    </source>
</evidence>
<evidence type="ECO:0000313" key="8">
    <source>
        <dbReference type="EMBL" id="KAF6161034.1"/>
    </source>
</evidence>
<keyword evidence="6 7" id="KW-0472">Membrane</keyword>
<dbReference type="GO" id="GO:0015211">
    <property type="term" value="F:purine nucleoside transmembrane transporter activity"/>
    <property type="evidence" value="ECO:0007669"/>
    <property type="project" value="InterPro"/>
</dbReference>
<gene>
    <name evidence="8" type="ORF">GIB67_007675</name>
</gene>
<reference evidence="8 9" key="1">
    <citation type="journal article" date="2020" name="IScience">
        <title>Genome Sequencing of the Endangered Kingdonia uniflora (Circaeasteraceae, Ranunculales) Reveals Potential Mechanisms of Evolutionary Specialization.</title>
        <authorList>
            <person name="Sun Y."/>
            <person name="Deng T."/>
            <person name="Zhang A."/>
            <person name="Moore M.J."/>
            <person name="Landis J.B."/>
            <person name="Lin N."/>
            <person name="Zhang H."/>
            <person name="Zhang X."/>
            <person name="Huang J."/>
            <person name="Zhang X."/>
            <person name="Sun H."/>
            <person name="Wang H."/>
        </authorList>
    </citation>
    <scope>NUCLEOTIDE SEQUENCE [LARGE SCALE GENOMIC DNA]</scope>
    <source>
        <strain evidence="8">TB1705</strain>
        <tissue evidence="8">Leaf</tissue>
    </source>
</reference>
<feature type="transmembrane region" description="Helical" evidence="7">
    <location>
        <begin position="70"/>
        <end position="91"/>
    </location>
</feature>
<comment type="similarity">
    <text evidence="2">Belongs to the purine permeases (TC 2.A.7.14) family.</text>
</comment>
<evidence type="ECO:0000256" key="5">
    <source>
        <dbReference type="ARBA" id="ARBA00022989"/>
    </source>
</evidence>
<dbReference type="AlphaFoldDB" id="A0A7J7N1V3"/>
<protein>
    <recommendedName>
        <fullName evidence="10">Purine permease</fullName>
    </recommendedName>
</protein>
<evidence type="ECO:0000256" key="4">
    <source>
        <dbReference type="ARBA" id="ARBA00022692"/>
    </source>
</evidence>
<dbReference type="InterPro" id="IPR030182">
    <property type="entry name" value="PUP_plant"/>
</dbReference>
<evidence type="ECO:0000256" key="3">
    <source>
        <dbReference type="ARBA" id="ARBA00022448"/>
    </source>
</evidence>
<dbReference type="Pfam" id="PF16913">
    <property type="entry name" value="PUNUT"/>
    <property type="match status" value="1"/>
</dbReference>
<organism evidence="8 9">
    <name type="scientific">Kingdonia uniflora</name>
    <dbReference type="NCBI Taxonomy" id="39325"/>
    <lineage>
        <taxon>Eukaryota</taxon>
        <taxon>Viridiplantae</taxon>
        <taxon>Streptophyta</taxon>
        <taxon>Embryophyta</taxon>
        <taxon>Tracheophyta</taxon>
        <taxon>Spermatophyta</taxon>
        <taxon>Magnoliopsida</taxon>
        <taxon>Ranunculales</taxon>
        <taxon>Circaeasteraceae</taxon>
        <taxon>Kingdonia</taxon>
    </lineage>
</organism>
<dbReference type="EMBL" id="JACGCM010001144">
    <property type="protein sequence ID" value="KAF6161034.1"/>
    <property type="molecule type" value="Genomic_DNA"/>
</dbReference>
<evidence type="ECO:0008006" key="10">
    <source>
        <dbReference type="Google" id="ProtNLM"/>
    </source>
</evidence>
<keyword evidence="5 7" id="KW-1133">Transmembrane helix</keyword>
<keyword evidence="4 7" id="KW-0812">Transmembrane</keyword>
<dbReference type="OrthoDB" id="1865379at2759"/>